<keyword evidence="1" id="KW-1133">Transmembrane helix</keyword>
<reference evidence="3" key="1">
    <citation type="journal article" date="2019" name="Int. J. Syst. Evol. Microbiol.">
        <title>The Global Catalogue of Microorganisms (GCM) 10K type strain sequencing project: providing services to taxonomists for standard genome sequencing and annotation.</title>
        <authorList>
            <consortium name="The Broad Institute Genomics Platform"/>
            <consortium name="The Broad Institute Genome Sequencing Center for Infectious Disease"/>
            <person name="Wu L."/>
            <person name="Ma J."/>
        </authorList>
    </citation>
    <scope>NUCLEOTIDE SEQUENCE [LARGE SCALE GENOMIC DNA]</scope>
    <source>
        <strain evidence="3">CCUG 61707</strain>
    </source>
</reference>
<proteinExistence type="predicted"/>
<keyword evidence="3" id="KW-1185">Reference proteome</keyword>
<gene>
    <name evidence="2" type="ORF">ACFQ02_00165</name>
</gene>
<sequence length="89" mass="10309">MKMKDAGTQSYIWSGFGAFFALLSLQEWLAVISLTIGVITMLVNSYYKKKDNERKNAERARLEELHKLRVERMKLKLEREKMGAKGEAL</sequence>
<keyword evidence="1" id="KW-0472">Membrane</keyword>
<dbReference type="Pfam" id="PF16080">
    <property type="entry name" value="Phage_holin_2_3"/>
    <property type="match status" value="1"/>
</dbReference>
<name>A0ABW3I7A6_9PAST</name>
<evidence type="ECO:0000313" key="3">
    <source>
        <dbReference type="Proteomes" id="UP001596996"/>
    </source>
</evidence>
<keyword evidence="1" id="KW-0812">Transmembrane</keyword>
<organism evidence="2 3">
    <name type="scientific">Seminibacterium arietis</name>
    <dbReference type="NCBI Taxonomy" id="1173502"/>
    <lineage>
        <taxon>Bacteria</taxon>
        <taxon>Pseudomonadati</taxon>
        <taxon>Pseudomonadota</taxon>
        <taxon>Gammaproteobacteria</taxon>
        <taxon>Pasteurellales</taxon>
        <taxon>Pasteurellaceae</taxon>
        <taxon>Seminibacterium</taxon>
    </lineage>
</organism>
<feature type="transmembrane region" description="Helical" evidence="1">
    <location>
        <begin position="28"/>
        <end position="47"/>
    </location>
</feature>
<comment type="caution">
    <text evidence="2">The sequence shown here is derived from an EMBL/GenBank/DDBJ whole genome shotgun (WGS) entry which is preliminary data.</text>
</comment>
<dbReference type="RefSeq" id="WP_380817784.1">
    <property type="nucleotide sequence ID" value="NZ_JBHTJN010000001.1"/>
</dbReference>
<protein>
    <submittedName>
        <fullName evidence="2">Phage holin</fullName>
    </submittedName>
</protein>
<dbReference type="Proteomes" id="UP001596996">
    <property type="component" value="Unassembled WGS sequence"/>
</dbReference>
<evidence type="ECO:0000313" key="2">
    <source>
        <dbReference type="EMBL" id="MFD0965284.1"/>
    </source>
</evidence>
<accession>A0ABW3I7A6</accession>
<dbReference type="InterPro" id="IPR032118">
    <property type="entry name" value="Phage_holin_HP1"/>
</dbReference>
<evidence type="ECO:0000256" key="1">
    <source>
        <dbReference type="SAM" id="Phobius"/>
    </source>
</evidence>
<dbReference type="EMBL" id="JBHTJN010000001">
    <property type="protein sequence ID" value="MFD0965284.1"/>
    <property type="molecule type" value="Genomic_DNA"/>
</dbReference>